<organism evidence="6 7">
    <name type="scientific">Cyclotella atomus</name>
    <dbReference type="NCBI Taxonomy" id="382360"/>
    <lineage>
        <taxon>Eukaryota</taxon>
        <taxon>Sar</taxon>
        <taxon>Stramenopiles</taxon>
        <taxon>Ochrophyta</taxon>
        <taxon>Bacillariophyta</taxon>
        <taxon>Coscinodiscophyceae</taxon>
        <taxon>Thalassiosirophycidae</taxon>
        <taxon>Stephanodiscales</taxon>
        <taxon>Stephanodiscaceae</taxon>
        <taxon>Cyclotella</taxon>
    </lineage>
</organism>
<protein>
    <submittedName>
        <fullName evidence="6">Uncharacterized protein</fullName>
    </submittedName>
</protein>
<dbReference type="Proteomes" id="UP001530400">
    <property type="component" value="Unassembled WGS sequence"/>
</dbReference>
<feature type="compositionally biased region" description="Polar residues" evidence="5">
    <location>
        <begin position="399"/>
        <end position="412"/>
    </location>
</feature>
<accession>A0ABD3PHT5</accession>
<evidence type="ECO:0000313" key="6">
    <source>
        <dbReference type="EMBL" id="KAL3786841.1"/>
    </source>
</evidence>
<dbReference type="GO" id="GO:0005516">
    <property type="term" value="F:calmodulin binding"/>
    <property type="evidence" value="ECO:0007669"/>
    <property type="project" value="UniProtKB-KW"/>
</dbReference>
<keyword evidence="7" id="KW-1185">Reference proteome</keyword>
<dbReference type="InterPro" id="IPR051185">
    <property type="entry name" value="ASPM"/>
</dbReference>
<evidence type="ECO:0000256" key="4">
    <source>
        <dbReference type="ARBA" id="ARBA00022860"/>
    </source>
</evidence>
<evidence type="ECO:0000256" key="3">
    <source>
        <dbReference type="ARBA" id="ARBA00022737"/>
    </source>
</evidence>
<feature type="compositionally biased region" description="Low complexity" evidence="5">
    <location>
        <begin position="372"/>
        <end position="393"/>
    </location>
</feature>
<evidence type="ECO:0000256" key="1">
    <source>
        <dbReference type="ARBA" id="ARBA00004496"/>
    </source>
</evidence>
<dbReference type="EMBL" id="JALLPJ020000633">
    <property type="protein sequence ID" value="KAL3786841.1"/>
    <property type="molecule type" value="Genomic_DNA"/>
</dbReference>
<reference evidence="6 7" key="1">
    <citation type="submission" date="2024-10" db="EMBL/GenBank/DDBJ databases">
        <title>Updated reference genomes for cyclostephanoid diatoms.</title>
        <authorList>
            <person name="Roberts W.R."/>
            <person name="Alverson A.J."/>
        </authorList>
    </citation>
    <scope>NUCLEOTIDE SEQUENCE [LARGE SCALE GENOMIC DNA]</scope>
    <source>
        <strain evidence="6 7">AJA010-31</strain>
    </source>
</reference>
<comment type="subcellular location">
    <subcellularLocation>
        <location evidence="1">Cytoplasm</location>
    </subcellularLocation>
</comment>
<dbReference type="InterPro" id="IPR000048">
    <property type="entry name" value="IQ_motif_EF-hand-BS"/>
</dbReference>
<evidence type="ECO:0000256" key="5">
    <source>
        <dbReference type="SAM" id="MobiDB-lite"/>
    </source>
</evidence>
<comment type="caution">
    <text evidence="6">The sequence shown here is derived from an EMBL/GenBank/DDBJ whole genome shotgun (WGS) entry which is preliminary data.</text>
</comment>
<name>A0ABD3PHT5_9STRA</name>
<keyword evidence="4" id="KW-0112">Calmodulin-binding</keyword>
<feature type="region of interest" description="Disordered" evidence="5">
    <location>
        <begin position="54"/>
        <end position="79"/>
    </location>
</feature>
<dbReference type="Gene3D" id="1.20.5.190">
    <property type="match status" value="2"/>
</dbReference>
<gene>
    <name evidence="6" type="ORF">ACHAWO_003184</name>
</gene>
<proteinExistence type="predicted"/>
<sequence length="847" mass="96750">MPSNAFAARNAYLQFLNKTKPDILQPTKPTKSVKKLDATAAACSDIKLDPLLPELDSRHQRDFDDGGSITDSLSSEDTKAQEEEVVSANGRALISPGVEVQAEEENLVDAPLVIEAVDQRVVSPGVEVQTEEENLVDAPLMIKSVNQTVEASSADAAAPVSVERPIDQKDAKCDYFDQDIKQEDNANTVLVNEDELDEPPAPVVEPHSPAQEMVKGSANMHAIPSPPSSPASAITPDFGFRHLKLRASAIIKIQRFWRMKRMVSQKIKLTAYTSHLEQKYGVSFDDEHSLSKSVHRNSDSIQQEGDAMMVVDNLPTVHVVESHDFESLCETSTCSFEDIVHDILMESGRWMYERVCDPLDDDFDIQVPAPAPAQQAVDVQGQPTSPNQGQQQQLRSVPASLSPNTTTGSTIPEDTVEFNHLKTRAAAITKIQRIWRMKRMLSQNREFTSYTVRISKKSATKIQTQRRSSAIKVQAKWRMYAARTRFVSIISAIKVQAKWRMYAARTRFISVISAIKVQSHWRRYEAKRDYTYLRSVIKVQTHWRRYEAKRDFTYIGSIIKVQAQWRSYQAKRDYIYIRSIIKVQAQWRSYQARQKFEQFVGAVVVLQSIMRAIPYRNFIAHKACVKEQRLKAASTRIQTLYRGYSTRCIYDIDEIVYQIIVFQSLFRRMKAIDTRCTIEELNYLLMVALVRKIQRAYRNYKQGSTITKRLMAQRRQNYGRYNEEKVMSNTYVIDFEEEFESKCCNTSRCGLDDTVHAILMESGRWIYELVGDPLDVETAENLITVMEISEEASGCLCWKNTTDEQHGKVHSAPQVVRRTSVVAIQSKWRQYIAAKRVCSMKRRALLV</sequence>
<evidence type="ECO:0000313" key="7">
    <source>
        <dbReference type="Proteomes" id="UP001530400"/>
    </source>
</evidence>
<dbReference type="PANTHER" id="PTHR22706">
    <property type="entry name" value="ASSEMBLY FACTOR FOR SPINDLE MICROTUBULES"/>
    <property type="match status" value="1"/>
</dbReference>
<dbReference type="GO" id="GO:0005737">
    <property type="term" value="C:cytoplasm"/>
    <property type="evidence" value="ECO:0007669"/>
    <property type="project" value="UniProtKB-SubCell"/>
</dbReference>
<dbReference type="PROSITE" id="PS50096">
    <property type="entry name" value="IQ"/>
    <property type="match status" value="6"/>
</dbReference>
<dbReference type="PANTHER" id="PTHR22706:SF1">
    <property type="entry name" value="ASSEMBLY FACTOR FOR SPINDLE MICROTUBULES"/>
    <property type="match status" value="1"/>
</dbReference>
<keyword evidence="2" id="KW-0963">Cytoplasm</keyword>
<keyword evidence="3" id="KW-0677">Repeat</keyword>
<dbReference type="AlphaFoldDB" id="A0ABD3PHT5"/>
<dbReference type="SMART" id="SM00015">
    <property type="entry name" value="IQ"/>
    <property type="match status" value="8"/>
</dbReference>
<dbReference type="Pfam" id="PF00612">
    <property type="entry name" value="IQ"/>
    <property type="match status" value="8"/>
</dbReference>
<feature type="compositionally biased region" description="Basic and acidic residues" evidence="5">
    <location>
        <begin position="55"/>
        <end position="64"/>
    </location>
</feature>
<evidence type="ECO:0000256" key="2">
    <source>
        <dbReference type="ARBA" id="ARBA00022490"/>
    </source>
</evidence>
<feature type="region of interest" description="Disordered" evidence="5">
    <location>
        <begin position="372"/>
        <end position="412"/>
    </location>
</feature>